<organism evidence="1 2">
    <name type="scientific">Trichonephila clavata</name>
    <name type="common">Joro spider</name>
    <name type="synonym">Nephila clavata</name>
    <dbReference type="NCBI Taxonomy" id="2740835"/>
    <lineage>
        <taxon>Eukaryota</taxon>
        <taxon>Metazoa</taxon>
        <taxon>Ecdysozoa</taxon>
        <taxon>Arthropoda</taxon>
        <taxon>Chelicerata</taxon>
        <taxon>Arachnida</taxon>
        <taxon>Araneae</taxon>
        <taxon>Araneomorphae</taxon>
        <taxon>Entelegynae</taxon>
        <taxon>Araneoidea</taxon>
        <taxon>Nephilidae</taxon>
        <taxon>Trichonephila</taxon>
    </lineage>
</organism>
<dbReference type="AlphaFoldDB" id="A0A8X6LSY2"/>
<dbReference type="OrthoDB" id="6495421at2759"/>
<evidence type="ECO:0000313" key="2">
    <source>
        <dbReference type="Proteomes" id="UP000887116"/>
    </source>
</evidence>
<gene>
    <name evidence="1" type="primary">D918_10055</name>
    <name evidence="1" type="ORF">TNCT_151881</name>
</gene>
<sequence length="145" mass="15860">MLKDGLIENGNEEELVYAELLLLSGKFIFPLPTETRPISASAFVDRLGTSISRIRPVPACHARGTPFVFKHLETCTYAMLGDDSIRGALQPPYSGPYRILQRIGKIFVLRIGAKEVRVSVNRIKPGYVLAKDPPSSGHSLPTPGS</sequence>
<proteinExistence type="predicted"/>
<dbReference type="PANTHER" id="PTHR38681">
    <property type="entry name" value="RETROVIRUS-RELATED POL POLYPROTEIN FROM TRANSPOSON 412-LIKE PROTEIN-RELATED"/>
    <property type="match status" value="1"/>
</dbReference>
<dbReference type="Proteomes" id="UP000887116">
    <property type="component" value="Unassembled WGS sequence"/>
</dbReference>
<protein>
    <submittedName>
        <fullName evidence="1">Uncharacterized protein</fullName>
    </submittedName>
</protein>
<keyword evidence="2" id="KW-1185">Reference proteome</keyword>
<dbReference type="PANTHER" id="PTHR38681:SF1">
    <property type="entry name" value="RETROVIRUS-RELATED POL POLYPROTEIN FROM TRANSPOSON 412-LIKE PROTEIN"/>
    <property type="match status" value="1"/>
</dbReference>
<name>A0A8X6LSY2_TRICU</name>
<reference evidence="1" key="1">
    <citation type="submission" date="2020-07" db="EMBL/GenBank/DDBJ databases">
        <title>Multicomponent nature underlies the extraordinary mechanical properties of spider dragline silk.</title>
        <authorList>
            <person name="Kono N."/>
            <person name="Nakamura H."/>
            <person name="Mori M."/>
            <person name="Yoshida Y."/>
            <person name="Ohtoshi R."/>
            <person name="Malay A.D."/>
            <person name="Moran D.A.P."/>
            <person name="Tomita M."/>
            <person name="Numata K."/>
            <person name="Arakawa K."/>
        </authorList>
    </citation>
    <scope>NUCLEOTIDE SEQUENCE</scope>
</reference>
<accession>A0A8X6LSY2</accession>
<dbReference type="EMBL" id="BMAO01028067">
    <property type="protein sequence ID" value="GFR21791.1"/>
    <property type="molecule type" value="Genomic_DNA"/>
</dbReference>
<comment type="caution">
    <text evidence="1">The sequence shown here is derived from an EMBL/GenBank/DDBJ whole genome shotgun (WGS) entry which is preliminary data.</text>
</comment>
<evidence type="ECO:0000313" key="1">
    <source>
        <dbReference type="EMBL" id="GFR21791.1"/>
    </source>
</evidence>